<dbReference type="AlphaFoldDB" id="A0A1G2T0S2"/>
<sequence>MAMPGWQSLIVCDGVKTTELPECGYASLITLARVLINDLFILSTLIAVAAFAYAGFKMVMSRGSETEYKNAVTMLSKVAWGYVWILAAWLVVYTISTVLLKSNFIILK</sequence>
<accession>A0A1G2T0S2</accession>
<protein>
    <submittedName>
        <fullName evidence="2">Uncharacterized protein</fullName>
    </submittedName>
</protein>
<reference evidence="2 3" key="1">
    <citation type="journal article" date="2016" name="Nat. Commun.">
        <title>Thousands of microbial genomes shed light on interconnected biogeochemical processes in an aquifer system.</title>
        <authorList>
            <person name="Anantharaman K."/>
            <person name="Brown C.T."/>
            <person name="Hug L.A."/>
            <person name="Sharon I."/>
            <person name="Castelle C.J."/>
            <person name="Probst A.J."/>
            <person name="Thomas B.C."/>
            <person name="Singh A."/>
            <person name="Wilkins M.J."/>
            <person name="Karaoz U."/>
            <person name="Brodie E.L."/>
            <person name="Williams K.H."/>
            <person name="Hubbard S.S."/>
            <person name="Banfield J.F."/>
        </authorList>
    </citation>
    <scope>NUCLEOTIDE SEQUENCE [LARGE SCALE GENOMIC DNA]</scope>
</reference>
<evidence type="ECO:0000313" key="2">
    <source>
        <dbReference type="EMBL" id="OHA90429.1"/>
    </source>
</evidence>
<keyword evidence="1" id="KW-1133">Transmembrane helix</keyword>
<feature type="transmembrane region" description="Helical" evidence="1">
    <location>
        <begin position="39"/>
        <end position="59"/>
    </location>
</feature>
<keyword evidence="1" id="KW-0812">Transmembrane</keyword>
<dbReference type="EMBL" id="MHVH01000005">
    <property type="protein sequence ID" value="OHA90429.1"/>
    <property type="molecule type" value="Genomic_DNA"/>
</dbReference>
<dbReference type="Proteomes" id="UP000178107">
    <property type="component" value="Unassembled WGS sequence"/>
</dbReference>
<evidence type="ECO:0000313" key="3">
    <source>
        <dbReference type="Proteomes" id="UP000178107"/>
    </source>
</evidence>
<feature type="transmembrane region" description="Helical" evidence="1">
    <location>
        <begin position="79"/>
        <end position="100"/>
    </location>
</feature>
<gene>
    <name evidence="2" type="ORF">A2838_02455</name>
</gene>
<organism evidence="2 3">
    <name type="scientific">Candidatus Zambryskibacteria bacterium RIFCSPHIGHO2_01_FULL_46_25</name>
    <dbReference type="NCBI Taxonomy" id="1802738"/>
    <lineage>
        <taxon>Bacteria</taxon>
        <taxon>Candidatus Zambryskiibacteriota</taxon>
    </lineage>
</organism>
<name>A0A1G2T0S2_9BACT</name>
<evidence type="ECO:0000256" key="1">
    <source>
        <dbReference type="SAM" id="Phobius"/>
    </source>
</evidence>
<comment type="caution">
    <text evidence="2">The sequence shown here is derived from an EMBL/GenBank/DDBJ whole genome shotgun (WGS) entry which is preliminary data.</text>
</comment>
<keyword evidence="1" id="KW-0472">Membrane</keyword>
<proteinExistence type="predicted"/>